<dbReference type="AlphaFoldDB" id="A0AAV1ULI6"/>
<dbReference type="Proteomes" id="UP001162060">
    <property type="component" value="Unassembled WGS sequence"/>
</dbReference>
<comment type="caution">
    <text evidence="1">The sequence shown here is derived from an EMBL/GenBank/DDBJ whole genome shotgun (WGS) entry which is preliminary data.</text>
</comment>
<evidence type="ECO:0000313" key="1">
    <source>
        <dbReference type="EMBL" id="CAK7935345.1"/>
    </source>
</evidence>
<proteinExistence type="predicted"/>
<reference evidence="1" key="1">
    <citation type="submission" date="2024-01" db="EMBL/GenBank/DDBJ databases">
        <authorList>
            <person name="Webb A."/>
        </authorList>
    </citation>
    <scope>NUCLEOTIDE SEQUENCE</scope>
    <source>
        <strain evidence="1">Pm1</strain>
    </source>
</reference>
<protein>
    <submittedName>
        <fullName evidence="1">Uncharacterized protein</fullName>
    </submittedName>
</protein>
<dbReference type="EMBL" id="CAKLBY020000221">
    <property type="protein sequence ID" value="CAK7935345.1"/>
    <property type="molecule type" value="Genomic_DNA"/>
</dbReference>
<organism evidence="1 2">
    <name type="scientific">Peronospora matthiolae</name>
    <dbReference type="NCBI Taxonomy" id="2874970"/>
    <lineage>
        <taxon>Eukaryota</taxon>
        <taxon>Sar</taxon>
        <taxon>Stramenopiles</taxon>
        <taxon>Oomycota</taxon>
        <taxon>Peronosporomycetes</taxon>
        <taxon>Peronosporales</taxon>
        <taxon>Peronosporaceae</taxon>
        <taxon>Peronospora</taxon>
    </lineage>
</organism>
<name>A0AAV1ULI6_9STRA</name>
<gene>
    <name evidence="1" type="ORF">PM001_LOCUS20495</name>
</gene>
<accession>A0AAV1ULI6</accession>
<evidence type="ECO:0000313" key="2">
    <source>
        <dbReference type="Proteomes" id="UP001162060"/>
    </source>
</evidence>
<sequence length="89" mass="10208">MAEKVEPFREGWVESVTLAKMFIARLTHADELRSDDTMIKHFAEVIPHEDLAGLCRSLRHIPVVKEYTASLVPAELFKIMDKQNQSLEV</sequence>